<evidence type="ECO:0000313" key="7">
    <source>
        <dbReference type="EMBL" id="MEK0186738.1"/>
    </source>
</evidence>
<name>A0ABU8YQN8_9CYAN</name>
<dbReference type="InterPro" id="IPR004143">
    <property type="entry name" value="BPL_LPL_catalytic"/>
</dbReference>
<gene>
    <name evidence="7" type="ORF">WMG39_18040</name>
</gene>
<dbReference type="Proteomes" id="UP001384579">
    <property type="component" value="Unassembled WGS sequence"/>
</dbReference>
<dbReference type="SUPFAM" id="SSF55681">
    <property type="entry name" value="Class II aaRS and biotin synthetases"/>
    <property type="match status" value="1"/>
</dbReference>
<keyword evidence="8" id="KW-1185">Reference proteome</keyword>
<evidence type="ECO:0000256" key="4">
    <source>
        <dbReference type="ARBA" id="ARBA00023267"/>
    </source>
</evidence>
<evidence type="ECO:0000256" key="1">
    <source>
        <dbReference type="ARBA" id="ARBA00022598"/>
    </source>
</evidence>
<evidence type="ECO:0000256" key="5">
    <source>
        <dbReference type="ARBA" id="ARBA00024227"/>
    </source>
</evidence>
<dbReference type="GO" id="GO:0004077">
    <property type="term" value="F:biotin--[biotin carboxyl-carrier protein] ligase activity"/>
    <property type="evidence" value="ECO:0007669"/>
    <property type="project" value="UniProtKB-EC"/>
</dbReference>
<protein>
    <recommendedName>
        <fullName evidence="5">biotin--[biotin carboxyl-carrier protein] ligase</fullName>
        <ecNumber evidence="5">6.3.4.15</ecNumber>
    </recommendedName>
</protein>
<dbReference type="EMBL" id="JBBLXS010000252">
    <property type="protein sequence ID" value="MEK0186738.1"/>
    <property type="molecule type" value="Genomic_DNA"/>
</dbReference>
<dbReference type="PANTHER" id="PTHR12835">
    <property type="entry name" value="BIOTIN PROTEIN LIGASE"/>
    <property type="match status" value="1"/>
</dbReference>
<evidence type="ECO:0000256" key="3">
    <source>
        <dbReference type="ARBA" id="ARBA00022840"/>
    </source>
</evidence>
<reference evidence="7 8" key="1">
    <citation type="journal article" date="2020" name="Harmful Algae">
        <title>Molecular and morphological characterization of a novel dihydroanatoxin-a producing Microcoleus species (cyanobacteria) from the Russian River, California, USA.</title>
        <authorList>
            <person name="Conklin K.Y."/>
            <person name="Stancheva R."/>
            <person name="Otten T.G."/>
            <person name="Fadness R."/>
            <person name="Boyer G.L."/>
            <person name="Read B."/>
            <person name="Zhang X."/>
            <person name="Sheath R.G."/>
        </authorList>
    </citation>
    <scope>NUCLEOTIDE SEQUENCE [LARGE SCALE GENOMIC DNA]</scope>
    <source>
        <strain evidence="7 8">PTRS2</strain>
    </source>
</reference>
<feature type="domain" description="BPL/LPL catalytic" evidence="6">
    <location>
        <begin position="17"/>
        <end position="204"/>
    </location>
</feature>
<dbReference type="RefSeq" id="WP_340517369.1">
    <property type="nucleotide sequence ID" value="NZ_JBBLXS010000252.1"/>
</dbReference>
<keyword evidence="3" id="KW-0067">ATP-binding</keyword>
<dbReference type="InterPro" id="IPR045864">
    <property type="entry name" value="aa-tRNA-synth_II/BPL/LPL"/>
</dbReference>
<dbReference type="InterPro" id="IPR008988">
    <property type="entry name" value="Transcriptional_repressor_C"/>
</dbReference>
<keyword evidence="4" id="KW-0092">Biotin</keyword>
<dbReference type="SUPFAM" id="SSF50037">
    <property type="entry name" value="C-terminal domain of transcriptional repressors"/>
    <property type="match status" value="1"/>
</dbReference>
<keyword evidence="2" id="KW-0547">Nucleotide-binding</keyword>
<dbReference type="EC" id="6.3.4.15" evidence="5"/>
<dbReference type="CDD" id="cd16442">
    <property type="entry name" value="BPL"/>
    <property type="match status" value="1"/>
</dbReference>
<evidence type="ECO:0000256" key="2">
    <source>
        <dbReference type="ARBA" id="ARBA00022741"/>
    </source>
</evidence>
<dbReference type="Pfam" id="PF03099">
    <property type="entry name" value="BPL_LplA_LipB"/>
    <property type="match status" value="1"/>
</dbReference>
<proteinExistence type="predicted"/>
<keyword evidence="1 7" id="KW-0436">Ligase</keyword>
<evidence type="ECO:0000313" key="8">
    <source>
        <dbReference type="Proteomes" id="UP001384579"/>
    </source>
</evidence>
<accession>A0ABU8YQN8</accession>
<evidence type="ECO:0000259" key="6">
    <source>
        <dbReference type="PROSITE" id="PS51733"/>
    </source>
</evidence>
<dbReference type="InterPro" id="IPR003142">
    <property type="entry name" value="BPL_C"/>
</dbReference>
<dbReference type="Gene3D" id="2.30.30.100">
    <property type="match status" value="1"/>
</dbReference>
<dbReference type="InterPro" id="IPR004408">
    <property type="entry name" value="Biotin_CoA_COase_ligase"/>
</dbReference>
<dbReference type="PROSITE" id="PS51733">
    <property type="entry name" value="BPL_LPL_CATALYTIC"/>
    <property type="match status" value="1"/>
</dbReference>
<sequence length="273" mass="29794">MSESPLISPFPEPDRPNLPDWLHWLDTCPSTNTIAIARAAQLHHGDVVFTKRQTSGRGQHGRTWHAPSGVLTASFVLDNLNPNLLPGLSLAVGLAVIYAIEDLVPDCRTLLRLKWPNDIWIDRRKLAGILCEATSSHVSGKTRAVVGIGINLCVDFATAGLDARAIGNAVSLHSMASKVPDELCLLDRLRHYLLELAHMFSQTEKSAEKSGLARLLPELQHRDALLGCHVAIELSDKTIYGQAAGIDESGRLLLRLGGDRIQVFSSGRVRLKS</sequence>
<dbReference type="Gene3D" id="3.30.930.10">
    <property type="entry name" value="Bira Bifunctional Protein, Domain 2"/>
    <property type="match status" value="1"/>
</dbReference>
<dbReference type="Pfam" id="PF02237">
    <property type="entry name" value="BPL_C"/>
    <property type="match status" value="1"/>
</dbReference>
<dbReference type="NCBIfam" id="TIGR00121">
    <property type="entry name" value="birA_ligase"/>
    <property type="match status" value="1"/>
</dbReference>
<dbReference type="PANTHER" id="PTHR12835:SF5">
    <property type="entry name" value="BIOTIN--PROTEIN LIGASE"/>
    <property type="match status" value="1"/>
</dbReference>
<comment type="caution">
    <text evidence="7">The sequence shown here is derived from an EMBL/GenBank/DDBJ whole genome shotgun (WGS) entry which is preliminary data.</text>
</comment>
<organism evidence="7 8">
    <name type="scientific">Microcoleus anatoxicus PTRS2</name>
    <dbReference type="NCBI Taxonomy" id="2705321"/>
    <lineage>
        <taxon>Bacteria</taxon>
        <taxon>Bacillati</taxon>
        <taxon>Cyanobacteriota</taxon>
        <taxon>Cyanophyceae</taxon>
        <taxon>Oscillatoriophycideae</taxon>
        <taxon>Oscillatoriales</taxon>
        <taxon>Microcoleaceae</taxon>
        <taxon>Microcoleus</taxon>
        <taxon>Microcoleus anatoxicus</taxon>
    </lineage>
</organism>